<evidence type="ECO:0000256" key="5">
    <source>
        <dbReference type="ARBA" id="ARBA00023136"/>
    </source>
</evidence>
<comment type="similarity">
    <text evidence="2">Belongs to the MS4A family.</text>
</comment>
<dbReference type="Proteomes" id="UP000085678">
    <property type="component" value="Unplaced"/>
</dbReference>
<dbReference type="Pfam" id="PF04103">
    <property type="entry name" value="CD20"/>
    <property type="match status" value="1"/>
</dbReference>
<evidence type="ECO:0000256" key="6">
    <source>
        <dbReference type="SAM" id="MobiDB-lite"/>
    </source>
</evidence>
<evidence type="ECO:0000313" key="8">
    <source>
        <dbReference type="Proteomes" id="UP000085678"/>
    </source>
</evidence>
<feature type="region of interest" description="Disordered" evidence="6">
    <location>
        <begin position="213"/>
        <end position="232"/>
    </location>
</feature>
<evidence type="ECO:0000256" key="4">
    <source>
        <dbReference type="ARBA" id="ARBA00022989"/>
    </source>
</evidence>
<evidence type="ECO:0000256" key="7">
    <source>
        <dbReference type="SAM" id="Phobius"/>
    </source>
</evidence>
<dbReference type="AlphaFoldDB" id="A0A1S3K6B6"/>
<evidence type="ECO:0000313" key="9">
    <source>
        <dbReference type="RefSeq" id="XP_013417974.1"/>
    </source>
</evidence>
<evidence type="ECO:0000256" key="2">
    <source>
        <dbReference type="ARBA" id="ARBA00009565"/>
    </source>
</evidence>
<dbReference type="InterPro" id="IPR007237">
    <property type="entry name" value="CD20-like"/>
</dbReference>
<gene>
    <name evidence="9" type="primary">LOC106179030</name>
</gene>
<dbReference type="GeneID" id="106179030"/>
<evidence type="ECO:0000256" key="1">
    <source>
        <dbReference type="ARBA" id="ARBA00004141"/>
    </source>
</evidence>
<keyword evidence="8" id="KW-1185">Reference proteome</keyword>
<comment type="subcellular location">
    <subcellularLocation>
        <location evidence="1">Membrane</location>
        <topology evidence="1">Multi-pass membrane protein</topology>
    </subcellularLocation>
</comment>
<feature type="transmembrane region" description="Helical" evidence="7">
    <location>
        <begin position="41"/>
        <end position="68"/>
    </location>
</feature>
<dbReference type="InterPro" id="IPR030417">
    <property type="entry name" value="MS4A"/>
</dbReference>
<keyword evidence="3 7" id="KW-0812">Transmembrane</keyword>
<organism evidence="8 9">
    <name type="scientific">Lingula anatina</name>
    <name type="common">Brachiopod</name>
    <name type="synonym">Lingula unguis</name>
    <dbReference type="NCBI Taxonomy" id="7574"/>
    <lineage>
        <taxon>Eukaryota</taxon>
        <taxon>Metazoa</taxon>
        <taxon>Spiralia</taxon>
        <taxon>Lophotrochozoa</taxon>
        <taxon>Brachiopoda</taxon>
        <taxon>Linguliformea</taxon>
        <taxon>Lingulata</taxon>
        <taxon>Lingulida</taxon>
        <taxon>Linguloidea</taxon>
        <taxon>Lingulidae</taxon>
        <taxon>Lingula</taxon>
    </lineage>
</organism>
<dbReference type="KEGG" id="lak:106179030"/>
<sequence length="232" mass="25689">MSTSPTERDLLLPPPYSDVHVNVDSHHSRPNHSYKQKTLRYIGVLHIVVGLIFFALGICFAIDLPAFFKTDHNNPPWPPTTRYPDFNPSSINARWWMVLSGGFLFIITGLFGVIAKRRSTCLIGFYMTASAVSALAAFGPLLIFSLSDMRNVSGAFDKDWTYTPAWTVLISMYVIMVSLAVLEGMLSLTSFILCALNVCHCCEKREMPAPMPVNAAPARPESRGPNAPPPEI</sequence>
<feature type="transmembrane region" description="Helical" evidence="7">
    <location>
        <begin position="122"/>
        <end position="144"/>
    </location>
</feature>
<dbReference type="PANTHER" id="PTHR23320">
    <property type="entry name" value="MEMBRANE-SPANNING 4-DOMAINS SUBFAMILY A MS4A -RELATED"/>
    <property type="match status" value="1"/>
</dbReference>
<evidence type="ECO:0000256" key="3">
    <source>
        <dbReference type="ARBA" id="ARBA00022692"/>
    </source>
</evidence>
<dbReference type="RefSeq" id="XP_013417974.1">
    <property type="nucleotide sequence ID" value="XM_013562520.1"/>
</dbReference>
<reference evidence="9" key="1">
    <citation type="submission" date="2025-08" db="UniProtKB">
        <authorList>
            <consortium name="RefSeq"/>
        </authorList>
    </citation>
    <scope>IDENTIFICATION</scope>
    <source>
        <tissue evidence="9">Gonads</tissue>
    </source>
</reference>
<dbReference type="InParanoid" id="A0A1S3K6B6"/>
<proteinExistence type="inferred from homology"/>
<keyword evidence="4 7" id="KW-1133">Transmembrane helix</keyword>
<accession>A0A1S3K6B6</accession>
<name>A0A1S3K6B6_LINAN</name>
<keyword evidence="5 7" id="KW-0472">Membrane</keyword>
<dbReference type="PANTHER" id="PTHR23320:SF130">
    <property type="entry name" value="TRANSMEMBRANE PROTEIN 212"/>
    <property type="match status" value="1"/>
</dbReference>
<feature type="transmembrane region" description="Helical" evidence="7">
    <location>
        <begin position="95"/>
        <end position="115"/>
    </location>
</feature>
<protein>
    <submittedName>
        <fullName evidence="9">Uncharacterized protein LOC106179030 isoform X1</fullName>
    </submittedName>
</protein>
<feature type="transmembrane region" description="Helical" evidence="7">
    <location>
        <begin position="164"/>
        <end position="182"/>
    </location>
</feature>